<evidence type="ECO:0000256" key="1">
    <source>
        <dbReference type="SAM" id="Phobius"/>
    </source>
</evidence>
<feature type="transmembrane region" description="Helical" evidence="1">
    <location>
        <begin position="338"/>
        <end position="362"/>
    </location>
</feature>
<dbReference type="SUPFAM" id="SSF103473">
    <property type="entry name" value="MFS general substrate transporter"/>
    <property type="match status" value="1"/>
</dbReference>
<keyword evidence="3" id="KW-1185">Reference proteome</keyword>
<dbReference type="Gene3D" id="1.20.1250.20">
    <property type="entry name" value="MFS general substrate transporter like domains"/>
    <property type="match status" value="1"/>
</dbReference>
<feature type="transmembrane region" description="Helical" evidence="1">
    <location>
        <begin position="97"/>
        <end position="115"/>
    </location>
</feature>
<dbReference type="PANTHER" id="PTHR11328:SF24">
    <property type="entry name" value="MAJOR FACILITATOR SUPERFAMILY (MFS) PROFILE DOMAIN-CONTAINING PROTEIN"/>
    <property type="match status" value="1"/>
</dbReference>
<accession>A0ABT9YQG1</accession>
<keyword evidence="1" id="KW-1133">Transmembrane helix</keyword>
<comment type="caution">
    <text evidence="2">The sequence shown here is derived from an EMBL/GenBank/DDBJ whole genome shotgun (WGS) entry which is preliminary data.</text>
</comment>
<dbReference type="Pfam" id="PF13347">
    <property type="entry name" value="MFS_2"/>
    <property type="match status" value="1"/>
</dbReference>
<feature type="transmembrane region" description="Helical" evidence="1">
    <location>
        <begin position="249"/>
        <end position="270"/>
    </location>
</feature>
<evidence type="ECO:0000313" key="2">
    <source>
        <dbReference type="EMBL" id="MDQ0221827.1"/>
    </source>
</evidence>
<dbReference type="RefSeq" id="WP_307121061.1">
    <property type="nucleotide sequence ID" value="NZ_JAUSTM010000003.1"/>
</dbReference>
<dbReference type="InterPro" id="IPR039672">
    <property type="entry name" value="MFS_2"/>
</dbReference>
<dbReference type="Proteomes" id="UP001223079">
    <property type="component" value="Unassembled WGS sequence"/>
</dbReference>
<feature type="transmembrane region" description="Helical" evidence="1">
    <location>
        <begin position="195"/>
        <end position="217"/>
    </location>
</feature>
<feature type="transmembrane region" description="Helical" evidence="1">
    <location>
        <begin position="383"/>
        <end position="406"/>
    </location>
</feature>
<dbReference type="EMBL" id="JAUSTM010000003">
    <property type="protein sequence ID" value="MDQ0221827.1"/>
    <property type="molecule type" value="Genomic_DNA"/>
</dbReference>
<feature type="transmembrane region" description="Helical" evidence="1">
    <location>
        <begin position="62"/>
        <end position="85"/>
    </location>
</feature>
<gene>
    <name evidence="2" type="ORF">J2S23_000363</name>
</gene>
<protein>
    <submittedName>
        <fullName evidence="2">Sugar (Glycoside-pentoside-hexuronide) transporter</fullName>
    </submittedName>
</protein>
<proteinExistence type="predicted"/>
<feature type="transmembrane region" description="Helical" evidence="1">
    <location>
        <begin position="282"/>
        <end position="302"/>
    </location>
</feature>
<feature type="transmembrane region" description="Helical" evidence="1">
    <location>
        <begin position="161"/>
        <end position="183"/>
    </location>
</feature>
<feature type="transmembrane region" description="Helical" evidence="1">
    <location>
        <begin position="31"/>
        <end position="50"/>
    </location>
</feature>
<feature type="transmembrane region" description="Helical" evidence="1">
    <location>
        <begin position="127"/>
        <end position="149"/>
    </location>
</feature>
<dbReference type="InterPro" id="IPR036259">
    <property type="entry name" value="MFS_trans_sf"/>
</dbReference>
<dbReference type="InterPro" id="IPR001927">
    <property type="entry name" value="Na/Gal_symport"/>
</dbReference>
<dbReference type="PANTHER" id="PTHR11328">
    <property type="entry name" value="MAJOR FACILITATOR SUPERFAMILY DOMAIN-CONTAINING PROTEIN"/>
    <property type="match status" value="1"/>
</dbReference>
<organism evidence="2 3">
    <name type="scientific">Streptococcus moroccensis</name>
    <dbReference type="NCBI Taxonomy" id="1451356"/>
    <lineage>
        <taxon>Bacteria</taxon>
        <taxon>Bacillati</taxon>
        <taxon>Bacillota</taxon>
        <taxon>Bacilli</taxon>
        <taxon>Lactobacillales</taxon>
        <taxon>Streptococcaceae</taxon>
        <taxon>Streptococcus</taxon>
    </lineage>
</organism>
<sequence length="460" mass="50593">MKRRENQKSNWLDPNTTAENERLPKWFGLAWTTRGTSVTINAVFIAYITYYATDMLGLSAGLIGFLILLSKIFDAFTDLIAGFIIDKTNTKWGKARPYEIFILFTWLFTIIMFSIPDWSTTAKASIIFIMYSLINAVCITFLGAEDAVYMARSIRNTQNRISVMSVSGAIGMIAAVVFSIIFPQLMATVGATKEGWSYLAMIIGIPCGLIGLLRMVLIKEVVVDEKVETTSETKVSFKQTLGAVMKNKYIFIIALINFITFLIANLSTTVTTYYFKYIVGDIRLMSIASLGVLATPVLLIVFPMLTRKFGTTNIMRGAIVFGIIGLIIRSIGGTNMTTIVIGGLIASIASIPVTVMINAYLIDCMDYGEWKSGIRVEGMLNSISNFMAKFGTAVSSGVVGLILSMAGYNGATETQVASANQAIIALYNYLPLALYVVMFLLAMAYTIDKFMPKVRESLSK</sequence>
<dbReference type="NCBIfam" id="TIGR00792">
    <property type="entry name" value="gph"/>
    <property type="match status" value="1"/>
</dbReference>
<feature type="transmembrane region" description="Helical" evidence="1">
    <location>
        <begin position="314"/>
        <end position="332"/>
    </location>
</feature>
<reference evidence="2 3" key="1">
    <citation type="submission" date="2023-07" db="EMBL/GenBank/DDBJ databases">
        <title>Genomic Encyclopedia of Type Strains, Phase IV (KMG-IV): sequencing the most valuable type-strain genomes for metagenomic binning, comparative biology and taxonomic classification.</title>
        <authorList>
            <person name="Goeker M."/>
        </authorList>
    </citation>
    <scope>NUCLEOTIDE SEQUENCE [LARGE SCALE GENOMIC DNA]</scope>
    <source>
        <strain evidence="2 3">DSM 105143</strain>
    </source>
</reference>
<feature type="transmembrane region" description="Helical" evidence="1">
    <location>
        <begin position="426"/>
        <end position="447"/>
    </location>
</feature>
<keyword evidence="1" id="KW-0472">Membrane</keyword>
<evidence type="ECO:0000313" key="3">
    <source>
        <dbReference type="Proteomes" id="UP001223079"/>
    </source>
</evidence>
<keyword evidence="1" id="KW-0812">Transmembrane</keyword>
<name>A0ABT9YQG1_9STRE</name>